<comment type="caution">
    <text evidence="7">Lacks conserved residue(s) required for the propagation of feature annotation.</text>
</comment>
<dbReference type="InterPro" id="IPR033671">
    <property type="entry name" value="TrmH"/>
</dbReference>
<dbReference type="EMBL" id="JAMFLX010000004">
    <property type="protein sequence ID" value="MCL6269098.1"/>
    <property type="molecule type" value="Genomic_DNA"/>
</dbReference>
<dbReference type="Gene3D" id="3.40.1280.10">
    <property type="match status" value="1"/>
</dbReference>
<feature type="domain" description="RNA methyltransferase SpoU/TrmH type C-terminal" evidence="9">
    <location>
        <begin position="163"/>
        <end position="215"/>
    </location>
</feature>
<evidence type="ECO:0000313" key="11">
    <source>
        <dbReference type="Proteomes" id="UP001203338"/>
    </source>
</evidence>
<name>A0ABT0PEY5_9GAMM</name>
<evidence type="ECO:0000256" key="5">
    <source>
        <dbReference type="ARBA" id="ARBA00022694"/>
    </source>
</evidence>
<evidence type="ECO:0000313" key="10">
    <source>
        <dbReference type="EMBL" id="MCL6269098.1"/>
    </source>
</evidence>
<feature type="domain" description="tRNA/rRNA methyltransferase SpoU type" evidence="8">
    <location>
        <begin position="20"/>
        <end position="158"/>
    </location>
</feature>
<comment type="similarity">
    <text evidence="7">Belongs to the class IV-like SAM-binding methyltransferase superfamily. RNA methyltransferase TrmH family.</text>
</comment>
<keyword evidence="5 7" id="KW-0819">tRNA processing</keyword>
<keyword evidence="2 7" id="KW-0489">Methyltransferase</keyword>
<dbReference type="Pfam" id="PF12105">
    <property type="entry name" value="SpoU_methylas_C"/>
    <property type="match status" value="1"/>
</dbReference>
<dbReference type="HAMAP" id="MF_02060">
    <property type="entry name" value="tRNA_methyltr_TrmH"/>
    <property type="match status" value="1"/>
</dbReference>
<evidence type="ECO:0000256" key="4">
    <source>
        <dbReference type="ARBA" id="ARBA00022691"/>
    </source>
</evidence>
<gene>
    <name evidence="7 10" type="primary">trmH</name>
    <name evidence="10" type="ORF">M3P05_03965</name>
</gene>
<evidence type="ECO:0000256" key="7">
    <source>
        <dbReference type="HAMAP-Rule" id="MF_02060"/>
    </source>
</evidence>
<protein>
    <recommendedName>
        <fullName evidence="7">tRNA (guanosine(18)-2'-O)-methyltransferase</fullName>
        <ecNumber evidence="7">2.1.1.34</ecNumber>
    </recommendedName>
    <alternativeName>
        <fullName evidence="7">tRNA [Gm18] methyltransferase</fullName>
    </alternativeName>
</protein>
<dbReference type="InterPro" id="IPR022724">
    <property type="entry name" value="rRNA_MeTrfase_SpoU_C"/>
</dbReference>
<comment type="function">
    <text evidence="7">Catalyzes the 2'-O methylation of guanosine at position 18 in tRNA.</text>
</comment>
<dbReference type="InterPro" id="IPR029028">
    <property type="entry name" value="Alpha/beta_knot_MTases"/>
</dbReference>
<dbReference type="Pfam" id="PF00588">
    <property type="entry name" value="SpoU_methylase"/>
    <property type="match status" value="1"/>
</dbReference>
<dbReference type="EC" id="2.1.1.34" evidence="7"/>
<accession>A0ABT0PEY5</accession>
<dbReference type="PANTHER" id="PTHR43453:SF1">
    <property type="entry name" value="TRNA_RRNA METHYLTRANSFERASE SPOU TYPE DOMAIN-CONTAINING PROTEIN"/>
    <property type="match status" value="1"/>
</dbReference>
<organism evidence="10 11">
    <name type="scientific">Parendozoicomonas callyspongiae</name>
    <dbReference type="NCBI Taxonomy" id="2942213"/>
    <lineage>
        <taxon>Bacteria</taxon>
        <taxon>Pseudomonadati</taxon>
        <taxon>Pseudomonadota</taxon>
        <taxon>Gammaproteobacteria</taxon>
        <taxon>Oceanospirillales</taxon>
        <taxon>Endozoicomonadaceae</taxon>
        <taxon>Parendozoicomonas</taxon>
    </lineage>
</organism>
<proteinExistence type="inferred from homology"/>
<dbReference type="InterPro" id="IPR029026">
    <property type="entry name" value="tRNA_m1G_MTases_N"/>
</dbReference>
<dbReference type="PANTHER" id="PTHR43453">
    <property type="entry name" value="RRNA METHYLASE-LIKE"/>
    <property type="match status" value="1"/>
</dbReference>
<dbReference type="RefSeq" id="WP_249697973.1">
    <property type="nucleotide sequence ID" value="NZ_JAMFLX010000004.1"/>
</dbReference>
<comment type="catalytic activity">
    <reaction evidence="7">
        <text>guanosine(18) in tRNA + S-adenosyl-L-methionine = 2'-O-methylguanosine(18) in tRNA + S-adenosyl-L-homocysteine + H(+)</text>
        <dbReference type="Rhea" id="RHEA:20077"/>
        <dbReference type="Rhea" id="RHEA-COMP:10190"/>
        <dbReference type="Rhea" id="RHEA-COMP:10192"/>
        <dbReference type="ChEBI" id="CHEBI:15378"/>
        <dbReference type="ChEBI" id="CHEBI:57856"/>
        <dbReference type="ChEBI" id="CHEBI:59789"/>
        <dbReference type="ChEBI" id="CHEBI:74269"/>
        <dbReference type="ChEBI" id="CHEBI:74445"/>
        <dbReference type="EC" id="2.1.1.34"/>
    </reaction>
</comment>
<sequence length="229" mass="25888">MTPERFQKLRTILSRRQPDLAVLADDVHKAHNLAAIIRTCDAVGIPKVHLCDPDIRARQLRGRSMGSNRWVEVEQYDNIVTAGQKLKDAGFKVIAAHFSDKAKPYHELDYTGPCALLMGAEKKGVSKEGAELADEHVIIPMQGMVQSFNVSVAAGIILMEAQRQRQAAGLYDRNQIPSSEYTSTLFRWSYPELARYCDDRNLNYPKLDEEGQLIQPDVWYEQIRANTSD</sequence>
<feature type="binding site" evidence="7">
    <location>
        <position position="139"/>
    </location>
    <ligand>
        <name>S-adenosyl-L-methionine</name>
        <dbReference type="ChEBI" id="CHEBI:59789"/>
    </ligand>
</feature>
<evidence type="ECO:0000256" key="2">
    <source>
        <dbReference type="ARBA" id="ARBA00022603"/>
    </source>
</evidence>
<dbReference type="NCBIfam" id="NF008295">
    <property type="entry name" value="PRK11081.1"/>
    <property type="match status" value="1"/>
</dbReference>
<evidence type="ECO:0000256" key="1">
    <source>
        <dbReference type="ARBA" id="ARBA00022555"/>
    </source>
</evidence>
<reference evidence="10 11" key="1">
    <citation type="submission" date="2022-05" db="EMBL/GenBank/DDBJ databases">
        <authorList>
            <person name="Park J.-S."/>
        </authorList>
    </citation>
    <scope>NUCLEOTIDE SEQUENCE [LARGE SCALE GENOMIC DNA]</scope>
    <source>
        <strain evidence="10 11">2012CJ34-2</strain>
    </source>
</reference>
<keyword evidence="4 7" id="KW-0949">S-adenosyl-L-methionine</keyword>
<keyword evidence="6 7" id="KW-0694">RNA-binding</keyword>
<evidence type="ECO:0000259" key="8">
    <source>
        <dbReference type="Pfam" id="PF00588"/>
    </source>
</evidence>
<evidence type="ECO:0000256" key="3">
    <source>
        <dbReference type="ARBA" id="ARBA00022679"/>
    </source>
</evidence>
<evidence type="ECO:0000259" key="9">
    <source>
        <dbReference type="Pfam" id="PF12105"/>
    </source>
</evidence>
<keyword evidence="3 7" id="KW-0808">Transferase</keyword>
<evidence type="ECO:0000256" key="6">
    <source>
        <dbReference type="ARBA" id="ARBA00022884"/>
    </source>
</evidence>
<dbReference type="InterPro" id="IPR001537">
    <property type="entry name" value="SpoU_MeTrfase"/>
</dbReference>
<dbReference type="SUPFAM" id="SSF75217">
    <property type="entry name" value="alpha/beta knot"/>
    <property type="match status" value="1"/>
</dbReference>
<dbReference type="Proteomes" id="UP001203338">
    <property type="component" value="Unassembled WGS sequence"/>
</dbReference>
<comment type="caution">
    <text evidence="10">The sequence shown here is derived from an EMBL/GenBank/DDBJ whole genome shotgun (WGS) entry which is preliminary data.</text>
</comment>
<keyword evidence="11" id="KW-1185">Reference proteome</keyword>
<keyword evidence="1 7" id="KW-0820">tRNA-binding</keyword>
<dbReference type="CDD" id="cd18092">
    <property type="entry name" value="SpoU-like_TrmH"/>
    <property type="match status" value="1"/>
</dbReference>